<dbReference type="SUPFAM" id="SSF63829">
    <property type="entry name" value="Calcium-dependent phosphotriesterase"/>
    <property type="match status" value="2"/>
</dbReference>
<dbReference type="PANTHER" id="PTHR43547:SF2">
    <property type="entry name" value="HYBRID SIGNAL TRANSDUCTION HISTIDINE KINASE C"/>
    <property type="match status" value="1"/>
</dbReference>
<evidence type="ECO:0000259" key="11">
    <source>
        <dbReference type="PROSITE" id="PS50110"/>
    </source>
</evidence>
<dbReference type="InterPro" id="IPR013783">
    <property type="entry name" value="Ig-like_fold"/>
</dbReference>
<dbReference type="InterPro" id="IPR003594">
    <property type="entry name" value="HATPase_dom"/>
</dbReference>
<feature type="transmembrane region" description="Helical" evidence="8">
    <location>
        <begin position="782"/>
        <end position="803"/>
    </location>
</feature>
<feature type="domain" description="HTH araC/xylS-type" evidence="9">
    <location>
        <begin position="1244"/>
        <end position="1343"/>
    </location>
</feature>
<evidence type="ECO:0000256" key="7">
    <source>
        <dbReference type="SAM" id="MobiDB-lite"/>
    </source>
</evidence>
<dbReference type="Pfam" id="PF02518">
    <property type="entry name" value="HATPase_c"/>
    <property type="match status" value="1"/>
</dbReference>
<keyword evidence="8" id="KW-1133">Transmembrane helix</keyword>
<evidence type="ECO:0000259" key="10">
    <source>
        <dbReference type="PROSITE" id="PS50109"/>
    </source>
</evidence>
<feature type="domain" description="Histidine kinase" evidence="10">
    <location>
        <begin position="835"/>
        <end position="1055"/>
    </location>
</feature>
<keyword evidence="5" id="KW-0804">Transcription</keyword>
<dbReference type="SUPFAM" id="SSF52172">
    <property type="entry name" value="CheY-like"/>
    <property type="match status" value="1"/>
</dbReference>
<dbReference type="InterPro" id="IPR011006">
    <property type="entry name" value="CheY-like_superfamily"/>
</dbReference>
<evidence type="ECO:0000259" key="9">
    <source>
        <dbReference type="PROSITE" id="PS01124"/>
    </source>
</evidence>
<gene>
    <name evidence="12" type="ORF">F3F73_11535</name>
</gene>
<dbReference type="PROSITE" id="PS50109">
    <property type="entry name" value="HIS_KIN"/>
    <property type="match status" value="1"/>
</dbReference>
<dbReference type="PROSITE" id="PS50110">
    <property type="entry name" value="RESPONSE_REGULATORY"/>
    <property type="match status" value="1"/>
</dbReference>
<dbReference type="CDD" id="cd17574">
    <property type="entry name" value="REC_OmpR"/>
    <property type="match status" value="1"/>
</dbReference>
<dbReference type="Pfam" id="PF00512">
    <property type="entry name" value="HisKA"/>
    <property type="match status" value="1"/>
</dbReference>
<evidence type="ECO:0000256" key="3">
    <source>
        <dbReference type="ARBA" id="ARBA00022553"/>
    </source>
</evidence>
<dbReference type="InterPro" id="IPR004358">
    <property type="entry name" value="Sig_transdc_His_kin-like_C"/>
</dbReference>
<comment type="catalytic activity">
    <reaction evidence="1">
        <text>ATP + protein L-histidine = ADP + protein N-phospho-L-histidine.</text>
        <dbReference type="EC" id="2.7.13.3"/>
    </reaction>
</comment>
<dbReference type="SMART" id="SM00342">
    <property type="entry name" value="HTH_ARAC"/>
    <property type="match status" value="1"/>
</dbReference>
<dbReference type="Gene3D" id="2.130.10.10">
    <property type="entry name" value="YVTN repeat-like/Quinoprotein amine dehydrogenase"/>
    <property type="match status" value="3"/>
</dbReference>
<sequence length="1373" mass="158743">MRVPGPYYLLLSILFLLCCSIGKADSYNVRQFSSQNGLSNSAILSICQDNNGLLWLGSCDGLNIFDGTTPRLYKPTDTRVNFSGNIIGNIIEAEENVLWIQTNYGLDRFDIRQQTVQSFTEFKDINKMAKSRDNDIYLMKDDGYIYCFRQGDKQFHRLDTEKFIFDNILQIVVDESDVLWIFTSDGNNKSYQLKKEGENVTLSIKDYFQHPEKLIGVSFESNLLYFIDSSHAFYEYDLNSKKKYYITDVETEIQKRGEISSVIKKQNDYYIGFKSSGLIRLKYQPDQKIKYITQSTDIACGIFCLVKDKFQDIIWVGTDGQGVYMYFTDAFSIQNTLLNTPAYQINNPVRALFLDNEQTLWIGTKGNGILRMLKYTPEKGKPTATERLFTNNSALTDNSVYCFTPSRWKRLWIGTESGINYYSYQERKLKQFPVTAGGKAVKYVHSICEQNDSTLWISTVGEGIVKVSLNTSSGIPTIKDAERTVLDGGKRASNYFFISFQENDSILWFGNRGYGAYRINTETGQMKPYLFNEAVKSQTVNDIFAILKNETGYWFGTSFGLTRMYDGNYHIYNETDGFPNNTIHGILEDRQQYLWLSTNQGLVRFNTRMNTIQAYHQQNDLRVTEFSDGAYFKDERSGTLFFGGTNGFISIHENDFKETEYMPVLQFNRLFIFGKEYNINEFLHEDKQKHKVLELDHSQNFFGLSFIVIDYLNGSNYTYYYTIEGLSDNWIENGTSTTTMFSNLAPGQYTLWVKYRSNITGKESAPQPLTIRITPPWYMTSLAYWCYSILFIGFIAWCIHLSIKRYRRKRDAMIERINRRQRNELYESKLRFFTNVTHEFCTPLTLIYGPCQRILTYPSTDNYIRKYASIIQQNAQKLNALILELIEFRRLETGNKTLEIQKLSVSAQTQNTADSFNELAESRKINYQLKIEKEVYWNSDAGCFSKIINNLLSNAFKYTPENGMISIEQYVENEQLHIRISNTGKGIEKENLTKIFDRYKILDNFEIQNKNGISPRNGLGLAICHSMVTLLNGQIRVTSTPNQLTTFEVILPALSITATDTERPMSMEMETVIQEGNETMELESPTPAYDTSRQTIIVIDDDPSMLWFVSDIFANKYNVFSFNDTEKAMEQLKLRPVDLIISDIMMPGTDGISFAKQIKSDKLLTHTPLILLSALNSIDDQMKGIDSGAEAYVTKPFNTDYLIKLAERLIQREKDLKEYYNSVFCTFKLDDGQFLHKEDKVFFEKMMKIIDQNITNPELSVELLSSSLGYSTRHFYRKLKEITEQTPADIIKEYRLAIAEQLLLSTNLTVEEIMDKSGFMNRGTFYKIFSQKHNMPPRQYRERQKKDFKKACSPQCSSSHREGEAPQTVSEEN</sequence>
<dbReference type="Proteomes" id="UP000422221">
    <property type="component" value="Unassembled WGS sequence"/>
</dbReference>
<dbReference type="PROSITE" id="PS01124">
    <property type="entry name" value="HTH_ARAC_FAMILY_2"/>
    <property type="match status" value="1"/>
</dbReference>
<dbReference type="Pfam" id="PF07495">
    <property type="entry name" value="Y_Y_Y"/>
    <property type="match status" value="1"/>
</dbReference>
<dbReference type="InterPro" id="IPR011110">
    <property type="entry name" value="Reg_prop"/>
</dbReference>
<dbReference type="Gene3D" id="3.40.50.2300">
    <property type="match status" value="1"/>
</dbReference>
<dbReference type="Gene3D" id="1.10.10.60">
    <property type="entry name" value="Homeodomain-like"/>
    <property type="match status" value="1"/>
</dbReference>
<dbReference type="EMBL" id="VWMK01000010">
    <property type="protein sequence ID" value="KAA3765201.1"/>
    <property type="molecule type" value="Genomic_DNA"/>
</dbReference>
<dbReference type="SUPFAM" id="SSF47384">
    <property type="entry name" value="Homodimeric domain of signal transducing histidine kinase"/>
    <property type="match status" value="1"/>
</dbReference>
<feature type="modified residue" description="4-aspartylphosphate" evidence="6">
    <location>
        <position position="1143"/>
    </location>
</feature>
<dbReference type="CDD" id="cd00082">
    <property type="entry name" value="HisKA"/>
    <property type="match status" value="1"/>
</dbReference>
<evidence type="ECO:0000256" key="2">
    <source>
        <dbReference type="ARBA" id="ARBA00012438"/>
    </source>
</evidence>
<feature type="domain" description="Response regulatory" evidence="11">
    <location>
        <begin position="1095"/>
        <end position="1210"/>
    </location>
</feature>
<keyword evidence="8" id="KW-0812">Transmembrane</keyword>
<dbReference type="PRINTS" id="PR00344">
    <property type="entry name" value="BCTRLSENSOR"/>
</dbReference>
<dbReference type="GO" id="GO:0000155">
    <property type="term" value="F:phosphorelay sensor kinase activity"/>
    <property type="evidence" value="ECO:0007669"/>
    <property type="project" value="InterPro"/>
</dbReference>
<dbReference type="InterPro" id="IPR018060">
    <property type="entry name" value="HTH_AraC"/>
</dbReference>
<dbReference type="InterPro" id="IPR009057">
    <property type="entry name" value="Homeodomain-like_sf"/>
</dbReference>
<evidence type="ECO:0000256" key="5">
    <source>
        <dbReference type="ARBA" id="ARBA00023163"/>
    </source>
</evidence>
<accession>A0A7J4XIM6</accession>
<dbReference type="InterPro" id="IPR005467">
    <property type="entry name" value="His_kinase_dom"/>
</dbReference>
<dbReference type="Pfam" id="PF00072">
    <property type="entry name" value="Response_reg"/>
    <property type="match status" value="1"/>
</dbReference>
<dbReference type="EC" id="2.7.13.3" evidence="2"/>
<evidence type="ECO:0000313" key="12">
    <source>
        <dbReference type="EMBL" id="KAA3765201.1"/>
    </source>
</evidence>
<dbReference type="InterPro" id="IPR001789">
    <property type="entry name" value="Sig_transdc_resp-reg_receiver"/>
</dbReference>
<name>A0A7J4XIM6_9BACE</name>
<dbReference type="SMART" id="SM00387">
    <property type="entry name" value="HATPase_c"/>
    <property type="match status" value="1"/>
</dbReference>
<protein>
    <recommendedName>
        <fullName evidence="2">histidine kinase</fullName>
        <ecNumber evidence="2">2.7.13.3</ecNumber>
    </recommendedName>
</protein>
<dbReference type="SMART" id="SM00388">
    <property type="entry name" value="HisKA"/>
    <property type="match status" value="1"/>
</dbReference>
<dbReference type="InterPro" id="IPR015943">
    <property type="entry name" value="WD40/YVTN_repeat-like_dom_sf"/>
</dbReference>
<reference evidence="12 13" key="1">
    <citation type="journal article" date="2019" name="Nat. Med.">
        <title>A library of human gut bacterial isolates paired with longitudinal multiomics data enables mechanistic microbiome research.</title>
        <authorList>
            <person name="Poyet M."/>
            <person name="Groussin M."/>
            <person name="Gibbons S.M."/>
            <person name="Avila-Pacheco J."/>
            <person name="Jiang X."/>
            <person name="Kearney S.M."/>
            <person name="Perrotta A.R."/>
            <person name="Berdy B."/>
            <person name="Zhao S."/>
            <person name="Lieberman T.D."/>
            <person name="Swanson P.K."/>
            <person name="Smith M."/>
            <person name="Roesemann S."/>
            <person name="Alexander J.E."/>
            <person name="Rich S.A."/>
            <person name="Livny J."/>
            <person name="Vlamakis H."/>
            <person name="Clish C."/>
            <person name="Bullock K."/>
            <person name="Deik A."/>
            <person name="Scott J."/>
            <person name="Pierce K.A."/>
            <person name="Xavier R.J."/>
            <person name="Alm E.J."/>
        </authorList>
    </citation>
    <scope>NUCLEOTIDE SEQUENCE [LARGE SCALE GENOMIC DNA]</scope>
    <source>
        <strain evidence="12 13">BIOML-A10</strain>
    </source>
</reference>
<evidence type="ECO:0000256" key="6">
    <source>
        <dbReference type="PROSITE-ProRule" id="PRU00169"/>
    </source>
</evidence>
<dbReference type="InterPro" id="IPR003661">
    <property type="entry name" value="HisK_dim/P_dom"/>
</dbReference>
<keyword evidence="3 6" id="KW-0597">Phosphoprotein</keyword>
<dbReference type="Gene3D" id="3.30.565.10">
    <property type="entry name" value="Histidine kinase-like ATPase, C-terminal domain"/>
    <property type="match status" value="1"/>
</dbReference>
<dbReference type="InterPro" id="IPR036097">
    <property type="entry name" value="HisK_dim/P_sf"/>
</dbReference>
<dbReference type="GO" id="GO:0003700">
    <property type="term" value="F:DNA-binding transcription factor activity"/>
    <property type="evidence" value="ECO:0007669"/>
    <property type="project" value="InterPro"/>
</dbReference>
<dbReference type="PANTHER" id="PTHR43547">
    <property type="entry name" value="TWO-COMPONENT HISTIDINE KINASE"/>
    <property type="match status" value="1"/>
</dbReference>
<dbReference type="SUPFAM" id="SSF55874">
    <property type="entry name" value="ATPase domain of HSP90 chaperone/DNA topoisomerase II/histidine kinase"/>
    <property type="match status" value="1"/>
</dbReference>
<dbReference type="InterPro" id="IPR011123">
    <property type="entry name" value="Y_Y_Y"/>
</dbReference>
<dbReference type="GO" id="GO:0043565">
    <property type="term" value="F:sequence-specific DNA binding"/>
    <property type="evidence" value="ECO:0007669"/>
    <property type="project" value="InterPro"/>
</dbReference>
<keyword evidence="4" id="KW-0805">Transcription regulation</keyword>
<dbReference type="SUPFAM" id="SSF46689">
    <property type="entry name" value="Homeodomain-like"/>
    <property type="match status" value="1"/>
</dbReference>
<evidence type="ECO:0000256" key="8">
    <source>
        <dbReference type="SAM" id="Phobius"/>
    </source>
</evidence>
<evidence type="ECO:0000256" key="4">
    <source>
        <dbReference type="ARBA" id="ARBA00023015"/>
    </source>
</evidence>
<proteinExistence type="predicted"/>
<dbReference type="RefSeq" id="WP_130059072.1">
    <property type="nucleotide sequence ID" value="NZ_JADNPJ010000039.1"/>
</dbReference>
<comment type="caution">
    <text evidence="12">The sequence shown here is derived from an EMBL/GenBank/DDBJ whole genome shotgun (WGS) entry which is preliminary data.</text>
</comment>
<dbReference type="Pfam" id="PF07494">
    <property type="entry name" value="Reg_prop"/>
    <property type="match status" value="3"/>
</dbReference>
<evidence type="ECO:0000313" key="13">
    <source>
        <dbReference type="Proteomes" id="UP000422221"/>
    </source>
</evidence>
<dbReference type="SMART" id="SM00448">
    <property type="entry name" value="REC"/>
    <property type="match status" value="1"/>
</dbReference>
<dbReference type="Gene3D" id="1.10.287.130">
    <property type="match status" value="1"/>
</dbReference>
<dbReference type="InterPro" id="IPR036890">
    <property type="entry name" value="HATPase_C_sf"/>
</dbReference>
<evidence type="ECO:0000256" key="1">
    <source>
        <dbReference type="ARBA" id="ARBA00000085"/>
    </source>
</evidence>
<dbReference type="Pfam" id="PF12833">
    <property type="entry name" value="HTH_18"/>
    <property type="match status" value="1"/>
</dbReference>
<organism evidence="12 13">
    <name type="scientific">Bacteroides salyersiae</name>
    <dbReference type="NCBI Taxonomy" id="291644"/>
    <lineage>
        <taxon>Bacteria</taxon>
        <taxon>Pseudomonadati</taxon>
        <taxon>Bacteroidota</taxon>
        <taxon>Bacteroidia</taxon>
        <taxon>Bacteroidales</taxon>
        <taxon>Bacteroidaceae</taxon>
        <taxon>Bacteroides</taxon>
    </lineage>
</organism>
<keyword evidence="8" id="KW-0472">Membrane</keyword>
<feature type="region of interest" description="Disordered" evidence="7">
    <location>
        <begin position="1336"/>
        <end position="1373"/>
    </location>
</feature>
<dbReference type="Gene3D" id="2.60.40.10">
    <property type="entry name" value="Immunoglobulins"/>
    <property type="match status" value="1"/>
</dbReference>